<proteinExistence type="predicted"/>
<reference evidence="1" key="1">
    <citation type="submission" date="2023-07" db="EMBL/GenBank/DDBJ databases">
        <title>Functional and genomic diversity of the sorghum phyllosphere microbiome.</title>
        <authorList>
            <person name="Shade A."/>
        </authorList>
    </citation>
    <scope>NUCLEOTIDE SEQUENCE</scope>
    <source>
        <strain evidence="1">SORGH_AS_0457</strain>
    </source>
</reference>
<dbReference type="AlphaFoldDB" id="A0AAP5EFZ5"/>
<protein>
    <submittedName>
        <fullName evidence="1">Uncharacterized protein</fullName>
    </submittedName>
</protein>
<evidence type="ECO:0000313" key="2">
    <source>
        <dbReference type="Proteomes" id="UP001226084"/>
    </source>
</evidence>
<gene>
    <name evidence="1" type="ORF">QE424_003187</name>
</gene>
<dbReference type="EMBL" id="JAUTAS010000001">
    <property type="protein sequence ID" value="MDQ1110028.1"/>
    <property type="molecule type" value="Genomic_DNA"/>
</dbReference>
<accession>A0AAP5EFZ5</accession>
<organism evidence="1 2">
    <name type="scientific">Stenotrophomonas rhizophila</name>
    <dbReference type="NCBI Taxonomy" id="216778"/>
    <lineage>
        <taxon>Bacteria</taxon>
        <taxon>Pseudomonadati</taxon>
        <taxon>Pseudomonadota</taxon>
        <taxon>Gammaproteobacteria</taxon>
        <taxon>Lysobacterales</taxon>
        <taxon>Lysobacteraceae</taxon>
        <taxon>Stenotrophomonas</taxon>
    </lineage>
</organism>
<name>A0AAP5EFZ5_9GAMM</name>
<evidence type="ECO:0000313" key="1">
    <source>
        <dbReference type="EMBL" id="MDQ1110028.1"/>
    </source>
</evidence>
<dbReference type="RefSeq" id="WP_307107541.1">
    <property type="nucleotide sequence ID" value="NZ_JAUTAS010000001.1"/>
</dbReference>
<sequence>MSIHFKPIGNTSFDEGSGVTISHPRILLDAPLDGVASLEYQYTFRRGGQRVGAMGFFGTEVAAELEGQRGLIYTLDLRPAEVLMDMLKFKRFLDDTSDDFDFVRFLAQGLVNVFAGKTTNPESRRYLVVASAEDLARVGAPAPAGYLELPDGSIILAELFVPAHVA</sequence>
<dbReference type="Proteomes" id="UP001226084">
    <property type="component" value="Unassembled WGS sequence"/>
</dbReference>
<comment type="caution">
    <text evidence="1">The sequence shown here is derived from an EMBL/GenBank/DDBJ whole genome shotgun (WGS) entry which is preliminary data.</text>
</comment>